<protein>
    <submittedName>
        <fullName evidence="1">Uncharacterized protein</fullName>
    </submittedName>
</protein>
<organism evidence="1">
    <name type="scientific">marine metagenome</name>
    <dbReference type="NCBI Taxonomy" id="408172"/>
    <lineage>
        <taxon>unclassified sequences</taxon>
        <taxon>metagenomes</taxon>
        <taxon>ecological metagenomes</taxon>
    </lineage>
</organism>
<proteinExistence type="predicted"/>
<dbReference type="AlphaFoldDB" id="A0A383ABK2"/>
<sequence>NAAQARYPSAISSEEYPYAIWTETTSEVDDWSENCSEWGGRPYFSYDEFGWYGESWRYPAEIDPFYDCTKDLWTGSVGHGYDSTTDHVSVVFDDWTRGGSYLFKSEAVEDGYIVNGFETLIVNPAHLGTDGYSSAAILSMNDNGQGLLGIDGIFAGNDMDAGTCTAPAANITCNKTAMFKITDNFGQSWYGDQSAFDFYYVPDEVFDDILSTWPNTDVDPCTGEISEIDNFWSWYEFDMRVDGDGNPHIVMS</sequence>
<gene>
    <name evidence="1" type="ORF">METZ01_LOCUS457946</name>
</gene>
<dbReference type="EMBL" id="UINC01190774">
    <property type="protein sequence ID" value="SVE05092.1"/>
    <property type="molecule type" value="Genomic_DNA"/>
</dbReference>
<name>A0A383ABK2_9ZZZZ</name>
<feature type="non-terminal residue" evidence="1">
    <location>
        <position position="252"/>
    </location>
</feature>
<feature type="non-terminal residue" evidence="1">
    <location>
        <position position="1"/>
    </location>
</feature>
<accession>A0A383ABK2</accession>
<evidence type="ECO:0000313" key="1">
    <source>
        <dbReference type="EMBL" id="SVE05092.1"/>
    </source>
</evidence>
<reference evidence="1" key="1">
    <citation type="submission" date="2018-05" db="EMBL/GenBank/DDBJ databases">
        <authorList>
            <person name="Lanie J.A."/>
            <person name="Ng W.-L."/>
            <person name="Kazmierczak K.M."/>
            <person name="Andrzejewski T.M."/>
            <person name="Davidsen T.M."/>
            <person name="Wayne K.J."/>
            <person name="Tettelin H."/>
            <person name="Glass J.I."/>
            <person name="Rusch D."/>
            <person name="Podicherti R."/>
            <person name="Tsui H.-C.T."/>
            <person name="Winkler M.E."/>
        </authorList>
    </citation>
    <scope>NUCLEOTIDE SEQUENCE</scope>
</reference>